<dbReference type="Pfam" id="PF13443">
    <property type="entry name" value="HTH_26"/>
    <property type="match status" value="1"/>
</dbReference>
<evidence type="ECO:0000259" key="1">
    <source>
        <dbReference type="PROSITE" id="PS50943"/>
    </source>
</evidence>
<protein>
    <submittedName>
        <fullName evidence="2">Helix-turn-helix transcriptional regulator</fullName>
    </submittedName>
</protein>
<dbReference type="PANTHER" id="PTHR37301">
    <property type="entry name" value="DNA-BINDING PROTEIN-RELATED"/>
    <property type="match status" value="1"/>
</dbReference>
<name>A0A4S4G7T3_9ACTN</name>
<dbReference type="InterPro" id="IPR001387">
    <property type="entry name" value="Cro/C1-type_HTH"/>
</dbReference>
<evidence type="ECO:0000313" key="2">
    <source>
        <dbReference type="EMBL" id="THG38406.1"/>
    </source>
</evidence>
<organism evidence="2 3">
    <name type="scientific">Adlercreutzia caecimuris</name>
    <dbReference type="NCBI Taxonomy" id="671266"/>
    <lineage>
        <taxon>Bacteria</taxon>
        <taxon>Bacillati</taxon>
        <taxon>Actinomycetota</taxon>
        <taxon>Coriobacteriia</taxon>
        <taxon>Eggerthellales</taxon>
        <taxon>Eggerthellaceae</taxon>
        <taxon>Adlercreutzia</taxon>
    </lineage>
</organism>
<accession>A0A4S4G7T3</accession>
<comment type="caution">
    <text evidence="2">The sequence shown here is derived from an EMBL/GenBank/DDBJ whole genome shotgun (WGS) entry which is preliminary data.</text>
</comment>
<dbReference type="AlphaFoldDB" id="A0A4S4G7T3"/>
<dbReference type="PANTHER" id="PTHR37301:SF1">
    <property type="entry name" value="DNA-BINDING PROTEIN"/>
    <property type="match status" value="1"/>
</dbReference>
<dbReference type="SUPFAM" id="SSF47413">
    <property type="entry name" value="lambda repressor-like DNA-binding domains"/>
    <property type="match status" value="1"/>
</dbReference>
<dbReference type="GO" id="GO:0003677">
    <property type="term" value="F:DNA binding"/>
    <property type="evidence" value="ECO:0007669"/>
    <property type="project" value="InterPro"/>
</dbReference>
<dbReference type="Proteomes" id="UP000308978">
    <property type="component" value="Unassembled WGS sequence"/>
</dbReference>
<dbReference type="SMART" id="SM00530">
    <property type="entry name" value="HTH_XRE"/>
    <property type="match status" value="1"/>
</dbReference>
<dbReference type="PROSITE" id="PS50943">
    <property type="entry name" value="HTH_CROC1"/>
    <property type="match status" value="1"/>
</dbReference>
<proteinExistence type="predicted"/>
<sequence>MEIISRLDVVMAQRKISVNELSRRIDISPVNISRIRTGNIKAIRFSTLMKLCSALDCQPGDLFEFSAETGDFEFTPGEKGVKDEGN</sequence>
<dbReference type="RefSeq" id="WP_136433222.1">
    <property type="nucleotide sequence ID" value="NZ_CAPIAG010000032.1"/>
</dbReference>
<reference evidence="2 3" key="1">
    <citation type="submission" date="2019-04" db="EMBL/GenBank/DDBJ databases">
        <title>Microbes associate with the intestines of laboratory mice.</title>
        <authorList>
            <person name="Navarre W."/>
            <person name="Wong E."/>
            <person name="Huang K.C."/>
            <person name="Tropini C."/>
            <person name="Ng K."/>
            <person name="Yu B."/>
        </authorList>
    </citation>
    <scope>NUCLEOTIDE SEQUENCE [LARGE SCALE GENOMIC DNA]</scope>
    <source>
        <strain evidence="2 3">NM80_B27</strain>
    </source>
</reference>
<gene>
    <name evidence="2" type="ORF">E5986_03045</name>
</gene>
<dbReference type="CDD" id="cd00093">
    <property type="entry name" value="HTH_XRE"/>
    <property type="match status" value="1"/>
</dbReference>
<dbReference type="Gene3D" id="1.10.260.40">
    <property type="entry name" value="lambda repressor-like DNA-binding domains"/>
    <property type="match status" value="1"/>
</dbReference>
<dbReference type="InterPro" id="IPR010982">
    <property type="entry name" value="Lambda_DNA-bd_dom_sf"/>
</dbReference>
<feature type="domain" description="HTH cro/C1-type" evidence="1">
    <location>
        <begin position="13"/>
        <end position="62"/>
    </location>
</feature>
<dbReference type="EMBL" id="SSTJ01000002">
    <property type="protein sequence ID" value="THG38406.1"/>
    <property type="molecule type" value="Genomic_DNA"/>
</dbReference>
<evidence type="ECO:0000313" key="3">
    <source>
        <dbReference type="Proteomes" id="UP000308978"/>
    </source>
</evidence>